<keyword evidence="2" id="KW-1133">Transmembrane helix</keyword>
<dbReference type="EMBL" id="EF034075">
    <property type="protein sequence ID" value="ABK32007.1"/>
    <property type="molecule type" value="Genomic_DNA"/>
</dbReference>
<protein>
    <submittedName>
        <fullName evidence="3">Uncharacterized protein</fullName>
    </submittedName>
</protein>
<reference evidence="3" key="1">
    <citation type="journal article" date="2007" name="Arch. Virol.">
        <title>Transcriptional analysis of a major capsid protein gene from Spodoptera exigua ascovirus 5a.</title>
        <authorList>
            <person name="Salem T.Z."/>
            <person name="Turney C.M."/>
            <person name="Wang L."/>
            <person name="Xue J."/>
            <person name="Wan X.F."/>
            <person name="Cheng X.-W."/>
        </authorList>
    </citation>
    <scope>NUCLEOTIDE SEQUENCE</scope>
</reference>
<name>A0MSS9_9VIRU</name>
<keyword evidence="2" id="KW-0812">Transmembrane</keyword>
<keyword evidence="2" id="KW-0472">Membrane</keyword>
<evidence type="ECO:0000256" key="1">
    <source>
        <dbReference type="SAM" id="MobiDB-lite"/>
    </source>
</evidence>
<proteinExistence type="predicted"/>
<organism evidence="3">
    <name type="scientific">Spodoptera exigua ascovirus 5a</name>
    <dbReference type="NCBI Taxonomy" id="260798"/>
    <lineage>
        <taxon>Viruses</taxon>
        <taxon>Varidnaviria</taxon>
        <taxon>Bamfordvirae</taxon>
        <taxon>Nucleocytoviricota</taxon>
        <taxon>Megaviricetes</taxon>
        <taxon>Pimascovirales</taxon>
        <taxon>Pimascovirales incertae sedis</taxon>
        <taxon>Ascoviridae</taxon>
        <taxon>Ascovirus</taxon>
    </lineage>
</organism>
<accession>A0MSS9</accession>
<evidence type="ECO:0000256" key="2">
    <source>
        <dbReference type="SAM" id="Phobius"/>
    </source>
</evidence>
<sequence>MYNTNGGSNPLNNSNVTRSNVDSSSYYQQPPQVVYNNGDLYGSRTGYSGAELGASIDKGIASLWGYLKQPLVMVGIAAVVGYLIYRYYYMSRPIGFGSSGAYDVPLLDTPLSAIATDYPNRLLATPYSGIPYRNKIAMQQPTCVNRYNDDEDDLDTIELHVKNEDKLDEYEEEDDGSDCEAKTEHSAATSIAKIRQLHRFCSPQDYKFNNFVTLGTTRKYTRPCDRRDTCVELCRHKFGIRDTCSNKASKCSRRGLAHSFENLRICDGIRSGCGTNFIVGVYTGSTCKLRHSGESLTNYLLRLKMLNGRHDNTLRVSARPPFRLIKYLCTSMKDCKSLQEIRIVLQESETMAEFFANRYEPDYYPDISLDDYNCEL</sequence>
<feature type="transmembrane region" description="Helical" evidence="2">
    <location>
        <begin position="71"/>
        <end position="89"/>
    </location>
</feature>
<evidence type="ECO:0000313" key="3">
    <source>
        <dbReference type="EMBL" id="ABK32007.1"/>
    </source>
</evidence>
<feature type="region of interest" description="Disordered" evidence="1">
    <location>
        <begin position="1"/>
        <end position="31"/>
    </location>
</feature>